<dbReference type="SUPFAM" id="SSF51126">
    <property type="entry name" value="Pectin lyase-like"/>
    <property type="match status" value="1"/>
</dbReference>
<comment type="caution">
    <text evidence="3">The sequence shown here is derived from an EMBL/GenBank/DDBJ whole genome shotgun (WGS) entry which is preliminary data.</text>
</comment>
<dbReference type="Proteomes" id="UP000011688">
    <property type="component" value="Unassembled WGS sequence"/>
</dbReference>
<keyword evidence="4" id="KW-1185">Reference proteome</keyword>
<feature type="domain" description="Right handed beta helix" evidence="2">
    <location>
        <begin position="136"/>
        <end position="268"/>
    </location>
</feature>
<protein>
    <recommendedName>
        <fullName evidence="2">Right handed beta helix domain-containing protein</fullName>
    </recommendedName>
</protein>
<dbReference type="InterPro" id="IPR006311">
    <property type="entry name" value="TAT_signal"/>
</dbReference>
<dbReference type="InterPro" id="IPR006626">
    <property type="entry name" value="PbH1"/>
</dbReference>
<dbReference type="OrthoDB" id="239453at2157"/>
<dbReference type="EMBL" id="AOIB01000015">
    <property type="protein sequence ID" value="ELY59357.1"/>
    <property type="molecule type" value="Genomic_DNA"/>
</dbReference>
<name>L9XCJ2_9EURY</name>
<dbReference type="InterPro" id="IPR011050">
    <property type="entry name" value="Pectin_lyase_fold/virulence"/>
</dbReference>
<feature type="region of interest" description="Disordered" evidence="1">
    <location>
        <begin position="318"/>
        <end position="347"/>
    </location>
</feature>
<dbReference type="InterPro" id="IPR039448">
    <property type="entry name" value="Beta_helix"/>
</dbReference>
<dbReference type="RefSeq" id="WP_005554556.1">
    <property type="nucleotide sequence ID" value="NZ_AOIB01000015.1"/>
</dbReference>
<reference evidence="3 4" key="1">
    <citation type="journal article" date="2014" name="PLoS Genet.">
        <title>Phylogenetically driven sequencing of extremely halophilic archaea reveals strategies for static and dynamic osmo-response.</title>
        <authorList>
            <person name="Becker E.A."/>
            <person name="Seitzer P.M."/>
            <person name="Tritt A."/>
            <person name="Larsen D."/>
            <person name="Krusor M."/>
            <person name="Yao A.I."/>
            <person name="Wu D."/>
            <person name="Madern D."/>
            <person name="Eisen J.A."/>
            <person name="Darling A.E."/>
            <person name="Facciotti M.T."/>
        </authorList>
    </citation>
    <scope>NUCLEOTIDE SEQUENCE [LARGE SCALE GENOMIC DNA]</scope>
    <source>
        <strain evidence="3 4">DSM 10524</strain>
    </source>
</reference>
<dbReference type="PROSITE" id="PS51318">
    <property type="entry name" value="TAT"/>
    <property type="match status" value="1"/>
</dbReference>
<dbReference type="Pfam" id="PF13229">
    <property type="entry name" value="Beta_helix"/>
    <property type="match status" value="1"/>
</dbReference>
<dbReference type="InterPro" id="IPR012334">
    <property type="entry name" value="Pectin_lyas_fold"/>
</dbReference>
<sequence length="371" mass="39665">MVHETDSSHDRSRRAFIGTVGAAGMGLAASTSVAASSDGDPTPIDSPTVIEEPGEYELVADLSPDELEQSGCIVVDLRDEQGDVINHGDFTLHGNGHTVDLTETEFEPERSWQRLSGIVFNPGRRWDELPETQWEMAVEGLEIRGGGSGISSRLAGGGTFTDITLVDNGVGFDSYVDGGEFRNCVVAENGSGVVLGGDTEVWGGSGSVFESCTIRSNEGPGIVVGPESQAQIETSRIVHNRNGILAAAQGSSTIIERSHICYNEEYGVFGDAYPELVVDESESWPAEEARIRATDNYWGAANGPSGLERRWSEQDTGYEYVEPDEPFTDPETGRPADGDGDAISESLEAGVSNVYFDPFSEASLENVGAQR</sequence>
<evidence type="ECO:0000259" key="2">
    <source>
        <dbReference type="Pfam" id="PF13229"/>
    </source>
</evidence>
<dbReference type="SMART" id="SM00710">
    <property type="entry name" value="PbH1"/>
    <property type="match status" value="4"/>
</dbReference>
<gene>
    <name evidence="3" type="ORF">C491_06093</name>
</gene>
<dbReference type="AlphaFoldDB" id="L9XCJ2"/>
<evidence type="ECO:0000313" key="3">
    <source>
        <dbReference type="EMBL" id="ELY59357.1"/>
    </source>
</evidence>
<dbReference type="Gene3D" id="2.160.20.10">
    <property type="entry name" value="Single-stranded right-handed beta-helix, Pectin lyase-like"/>
    <property type="match status" value="1"/>
</dbReference>
<organism evidence="3 4">
    <name type="scientific">Natronococcus amylolyticus DSM 10524</name>
    <dbReference type="NCBI Taxonomy" id="1227497"/>
    <lineage>
        <taxon>Archaea</taxon>
        <taxon>Methanobacteriati</taxon>
        <taxon>Methanobacteriota</taxon>
        <taxon>Stenosarchaea group</taxon>
        <taxon>Halobacteria</taxon>
        <taxon>Halobacteriales</taxon>
        <taxon>Natrialbaceae</taxon>
        <taxon>Natronococcus</taxon>
    </lineage>
</organism>
<proteinExistence type="predicted"/>
<evidence type="ECO:0000313" key="4">
    <source>
        <dbReference type="Proteomes" id="UP000011688"/>
    </source>
</evidence>
<evidence type="ECO:0000256" key="1">
    <source>
        <dbReference type="SAM" id="MobiDB-lite"/>
    </source>
</evidence>
<accession>L9XCJ2</accession>